<name>A0A1C5AHD8_9ACTN</name>
<evidence type="ECO:0000256" key="1">
    <source>
        <dbReference type="SAM" id="MobiDB-lite"/>
    </source>
</evidence>
<organism evidence="3 4">
    <name type="scientific">Micromonospora mirobrigensis</name>
    <dbReference type="NCBI Taxonomy" id="262898"/>
    <lineage>
        <taxon>Bacteria</taxon>
        <taxon>Bacillati</taxon>
        <taxon>Actinomycetota</taxon>
        <taxon>Actinomycetes</taxon>
        <taxon>Micromonosporales</taxon>
        <taxon>Micromonosporaceae</taxon>
        <taxon>Micromonospora</taxon>
    </lineage>
</organism>
<protein>
    <recommendedName>
        <fullName evidence="5">DUF4386 family protein</fullName>
    </recommendedName>
</protein>
<feature type="transmembrane region" description="Helical" evidence="2">
    <location>
        <begin position="183"/>
        <end position="201"/>
    </location>
</feature>
<keyword evidence="2" id="KW-0812">Transmembrane</keyword>
<evidence type="ECO:0000313" key="4">
    <source>
        <dbReference type="Proteomes" id="UP000199504"/>
    </source>
</evidence>
<feature type="transmembrane region" description="Helical" evidence="2">
    <location>
        <begin position="104"/>
        <end position="127"/>
    </location>
</feature>
<proteinExistence type="predicted"/>
<keyword evidence="2" id="KW-1133">Transmembrane helix</keyword>
<feature type="transmembrane region" description="Helical" evidence="2">
    <location>
        <begin position="158"/>
        <end position="176"/>
    </location>
</feature>
<evidence type="ECO:0000313" key="3">
    <source>
        <dbReference type="EMBL" id="SCF44613.1"/>
    </source>
</evidence>
<keyword evidence="2" id="KW-0472">Membrane</keyword>
<accession>A0A1C5AHD8</accession>
<feature type="transmembrane region" description="Helical" evidence="2">
    <location>
        <begin position="207"/>
        <end position="224"/>
    </location>
</feature>
<feature type="transmembrane region" description="Helical" evidence="2">
    <location>
        <begin position="24"/>
        <end position="43"/>
    </location>
</feature>
<sequence length="231" mass="23511">MSVPMSAALDAATPSTPTAPTRRGWAVAGVLAGATGIALFQIGPRLTDVDRALFADNGRLSAAMAGREAYVWVFQVLTALGAGCLAVFAAGLRRRLAAREPAGGLLPDVAAGGLLLVAAMLLVGGGVSTELYWDLGHLGETDADTVAALAAGYDTFPWVWAGAGLSAGAVAVAGLRRRSVSRWLAVFSLLMAALVAVTQAVPLQYLALAPAALWATVAGLTFAVERRGLGN</sequence>
<dbReference type="Proteomes" id="UP000199504">
    <property type="component" value="Unassembled WGS sequence"/>
</dbReference>
<dbReference type="AlphaFoldDB" id="A0A1C5AHD8"/>
<keyword evidence="4" id="KW-1185">Reference proteome</keyword>
<evidence type="ECO:0008006" key="5">
    <source>
        <dbReference type="Google" id="ProtNLM"/>
    </source>
</evidence>
<dbReference type="RefSeq" id="WP_091614624.1">
    <property type="nucleotide sequence ID" value="NZ_FMCX01000010.1"/>
</dbReference>
<feature type="compositionally biased region" description="Low complexity" evidence="1">
    <location>
        <begin position="7"/>
        <end position="21"/>
    </location>
</feature>
<feature type="region of interest" description="Disordered" evidence="1">
    <location>
        <begin position="1"/>
        <end position="21"/>
    </location>
</feature>
<evidence type="ECO:0000256" key="2">
    <source>
        <dbReference type="SAM" id="Phobius"/>
    </source>
</evidence>
<dbReference type="OrthoDB" id="3391335at2"/>
<dbReference type="EMBL" id="FMCX01000010">
    <property type="protein sequence ID" value="SCF44613.1"/>
    <property type="molecule type" value="Genomic_DNA"/>
</dbReference>
<reference evidence="4" key="1">
    <citation type="submission" date="2016-06" db="EMBL/GenBank/DDBJ databases">
        <authorList>
            <person name="Varghese N."/>
            <person name="Submissions Spin"/>
        </authorList>
    </citation>
    <scope>NUCLEOTIDE SEQUENCE [LARGE SCALE GENOMIC DNA]</scope>
    <source>
        <strain evidence="4">DSM 44830</strain>
    </source>
</reference>
<dbReference type="STRING" id="262898.GA0070564_110117"/>
<gene>
    <name evidence="3" type="ORF">GA0070564_110117</name>
</gene>
<feature type="transmembrane region" description="Helical" evidence="2">
    <location>
        <begin position="69"/>
        <end position="92"/>
    </location>
</feature>